<dbReference type="GO" id="GO:0003677">
    <property type="term" value="F:DNA binding"/>
    <property type="evidence" value="ECO:0007669"/>
    <property type="project" value="InterPro"/>
</dbReference>
<dbReference type="PANTHER" id="PTHR46910">
    <property type="entry name" value="TRANSCRIPTION FACTOR PDR1"/>
    <property type="match status" value="1"/>
</dbReference>
<keyword evidence="1" id="KW-0479">Metal-binding</keyword>
<accession>A0AAW0BFA0</accession>
<dbReference type="AlphaFoldDB" id="A0AAW0BFA0"/>
<protein>
    <submittedName>
        <fullName evidence="4">Zn(2)-C6 fungal-type domain-containing protein</fullName>
    </submittedName>
</protein>
<evidence type="ECO:0000313" key="4">
    <source>
        <dbReference type="EMBL" id="KAK7024762.1"/>
    </source>
</evidence>
<dbReference type="InterPro" id="IPR007219">
    <property type="entry name" value="XnlR_reg_dom"/>
</dbReference>
<comment type="caution">
    <text evidence="4">The sequence shown here is derived from an EMBL/GenBank/DDBJ whole genome shotgun (WGS) entry which is preliminary data.</text>
</comment>
<dbReference type="CDD" id="cd12148">
    <property type="entry name" value="fungal_TF_MHR"/>
    <property type="match status" value="1"/>
</dbReference>
<dbReference type="InterPro" id="IPR050987">
    <property type="entry name" value="AtrR-like"/>
</dbReference>
<reference evidence="4 5" key="1">
    <citation type="journal article" date="2024" name="J Genomics">
        <title>Draft genome sequencing and assembly of Favolaschia claudopus CIRM-BRFM 2984 isolated from oak limbs.</title>
        <authorList>
            <person name="Navarro D."/>
            <person name="Drula E."/>
            <person name="Chaduli D."/>
            <person name="Cazenave R."/>
            <person name="Ahrendt S."/>
            <person name="Wang J."/>
            <person name="Lipzen A."/>
            <person name="Daum C."/>
            <person name="Barry K."/>
            <person name="Grigoriev I.V."/>
            <person name="Favel A."/>
            <person name="Rosso M.N."/>
            <person name="Martin F."/>
        </authorList>
    </citation>
    <scope>NUCLEOTIDE SEQUENCE [LARGE SCALE GENOMIC DNA]</scope>
    <source>
        <strain evidence="4 5">CIRM-BRFM 2984</strain>
    </source>
</reference>
<dbReference type="SMART" id="SM00906">
    <property type="entry name" value="Fungal_trans"/>
    <property type="match status" value="1"/>
</dbReference>
<keyword evidence="5" id="KW-1185">Reference proteome</keyword>
<evidence type="ECO:0000313" key="5">
    <source>
        <dbReference type="Proteomes" id="UP001362999"/>
    </source>
</evidence>
<dbReference type="InterPro" id="IPR001138">
    <property type="entry name" value="Zn2Cys6_DnaBD"/>
</dbReference>
<dbReference type="InterPro" id="IPR036864">
    <property type="entry name" value="Zn2-C6_fun-type_DNA-bd_sf"/>
</dbReference>
<feature type="domain" description="Xylanolytic transcriptional activator regulatory" evidence="3">
    <location>
        <begin position="292"/>
        <end position="365"/>
    </location>
</feature>
<dbReference type="PANTHER" id="PTHR46910:SF38">
    <property type="entry name" value="ZN(2)-C6 FUNGAL-TYPE DOMAIN-CONTAINING PROTEIN"/>
    <property type="match status" value="1"/>
</dbReference>
<dbReference type="GO" id="GO:0008270">
    <property type="term" value="F:zinc ion binding"/>
    <property type="evidence" value="ECO:0007669"/>
    <property type="project" value="InterPro"/>
</dbReference>
<dbReference type="GO" id="GO:0006351">
    <property type="term" value="P:DNA-templated transcription"/>
    <property type="evidence" value="ECO:0007669"/>
    <property type="project" value="InterPro"/>
</dbReference>
<keyword evidence="2" id="KW-0539">Nucleus</keyword>
<dbReference type="Pfam" id="PF04082">
    <property type="entry name" value="Fungal_trans"/>
    <property type="match status" value="1"/>
</dbReference>
<gene>
    <name evidence="4" type="ORF">R3P38DRAFT_2951074</name>
</gene>
<evidence type="ECO:0000256" key="2">
    <source>
        <dbReference type="ARBA" id="ARBA00023242"/>
    </source>
</evidence>
<dbReference type="GO" id="GO:0000981">
    <property type="term" value="F:DNA-binding transcription factor activity, RNA polymerase II-specific"/>
    <property type="evidence" value="ECO:0007669"/>
    <property type="project" value="InterPro"/>
</dbReference>
<dbReference type="EMBL" id="JAWWNJ010000034">
    <property type="protein sequence ID" value="KAK7024762.1"/>
    <property type="molecule type" value="Genomic_DNA"/>
</dbReference>
<evidence type="ECO:0000259" key="3">
    <source>
        <dbReference type="SMART" id="SM00906"/>
    </source>
</evidence>
<name>A0AAW0BFA0_9AGAR</name>
<organism evidence="4 5">
    <name type="scientific">Favolaschia claudopus</name>
    <dbReference type="NCBI Taxonomy" id="2862362"/>
    <lineage>
        <taxon>Eukaryota</taxon>
        <taxon>Fungi</taxon>
        <taxon>Dikarya</taxon>
        <taxon>Basidiomycota</taxon>
        <taxon>Agaricomycotina</taxon>
        <taxon>Agaricomycetes</taxon>
        <taxon>Agaricomycetidae</taxon>
        <taxon>Agaricales</taxon>
        <taxon>Marasmiineae</taxon>
        <taxon>Mycenaceae</taxon>
        <taxon>Favolaschia</taxon>
    </lineage>
</organism>
<evidence type="ECO:0000256" key="1">
    <source>
        <dbReference type="ARBA" id="ARBA00022723"/>
    </source>
</evidence>
<proteinExistence type="predicted"/>
<sequence>MLFEDRMPGKKKRVCDRCRRIKSDGQNLCAACAANGLACTYQSSAAVRAAVPDLYNAGYLKELEARLQNAQAALEEMRGPQRHFVRKSMSDYIDPSSEPGPDDGFHGVAASFQALSLSGTAPPDPGFQGQSSSSILVKAAVALKSGCPSNNDRTAPAAKPWPLTPWRESPHTHPALSFPDPHLLHTLLSIYFTHFNRFVPLLHRPTFERSIEDNMHLHRQDFAQTLLLVCSLASLHLAENESPNSGLELAWKWYAQVELCGSSLRRQPTIYDLQAYCLAAHFQLKTCDIRTSWLTIGFGLRIAEDIGAHRRNLHANAVSMEGELETRAAWAAFMLDAQLGIALGRQIAINPFDLDIRLASECDDEHWETTGSGKQPSHTPSSIVFFNCSVTLYRILHFLVKNLYSTSRFYTAGGVDDLEPLAQSLETRLRKWFDSIPPHLAWNPSSSDNLFFDQSASLHCFYHYLRLLIRRPFVNVSRAARDQSELDAFQTCIDAARAVVDVADTYYRYRRTAGGHGSDMPLLSIEQPLFTAAVLLILKIGLFNAQPGRGDKSEQTDFDSDRVRVALKIFRVHAERWPASDFYVSVLERLLNLNEEEAAGSTSATPTEVPAVYIKNSSESWISLAEAWMAGGIEDINDIPEASHQIPPLLAGGHEPGPGVRVGVLPSQMVGGD</sequence>
<dbReference type="Proteomes" id="UP001362999">
    <property type="component" value="Unassembled WGS sequence"/>
</dbReference>
<dbReference type="Gene3D" id="4.10.240.10">
    <property type="entry name" value="Zn(2)-C6 fungal-type DNA-binding domain"/>
    <property type="match status" value="1"/>
</dbReference>
<dbReference type="CDD" id="cd00067">
    <property type="entry name" value="GAL4"/>
    <property type="match status" value="1"/>
</dbReference>